<name>A0ABN7PE62_TIMPD</name>
<dbReference type="Proteomes" id="UP001153148">
    <property type="component" value="Unassembled WGS sequence"/>
</dbReference>
<sequence length="45" mass="5486">MTSRWDTLEHFPNQKLILLGVYFLKRCTLTFEGFLGTVFHRRKKR</sequence>
<dbReference type="EMBL" id="CAJPIN010028411">
    <property type="protein sequence ID" value="CAG2063715.1"/>
    <property type="molecule type" value="Genomic_DNA"/>
</dbReference>
<comment type="caution">
    <text evidence="1">The sequence shown here is derived from an EMBL/GenBank/DDBJ whole genome shotgun (WGS) entry which is preliminary data.</text>
</comment>
<keyword evidence="2" id="KW-1185">Reference proteome</keyword>
<reference evidence="1" key="1">
    <citation type="submission" date="2021-03" db="EMBL/GenBank/DDBJ databases">
        <authorList>
            <person name="Tran Van P."/>
        </authorList>
    </citation>
    <scope>NUCLEOTIDE SEQUENCE</scope>
</reference>
<protein>
    <submittedName>
        <fullName evidence="1">Uncharacterized protein</fullName>
    </submittedName>
</protein>
<evidence type="ECO:0000313" key="1">
    <source>
        <dbReference type="EMBL" id="CAG2063715.1"/>
    </source>
</evidence>
<proteinExistence type="predicted"/>
<evidence type="ECO:0000313" key="2">
    <source>
        <dbReference type="Proteomes" id="UP001153148"/>
    </source>
</evidence>
<accession>A0ABN7PE62</accession>
<gene>
    <name evidence="1" type="ORF">TPAB3V08_LOCUS10662</name>
</gene>
<organism evidence="1 2">
    <name type="scientific">Timema podura</name>
    <name type="common">Walking stick</name>
    <dbReference type="NCBI Taxonomy" id="61482"/>
    <lineage>
        <taxon>Eukaryota</taxon>
        <taxon>Metazoa</taxon>
        <taxon>Ecdysozoa</taxon>
        <taxon>Arthropoda</taxon>
        <taxon>Hexapoda</taxon>
        <taxon>Insecta</taxon>
        <taxon>Pterygota</taxon>
        <taxon>Neoptera</taxon>
        <taxon>Polyneoptera</taxon>
        <taxon>Phasmatodea</taxon>
        <taxon>Timematodea</taxon>
        <taxon>Timematoidea</taxon>
        <taxon>Timematidae</taxon>
        <taxon>Timema</taxon>
    </lineage>
</organism>